<feature type="region of interest" description="Disordered" evidence="1">
    <location>
        <begin position="146"/>
        <end position="173"/>
    </location>
</feature>
<dbReference type="Proteomes" id="UP000683925">
    <property type="component" value="Unassembled WGS sequence"/>
</dbReference>
<evidence type="ECO:0000256" key="1">
    <source>
        <dbReference type="SAM" id="MobiDB-lite"/>
    </source>
</evidence>
<sequence>MGSACQKVLSEKSQNQEIDDIESDDFKIEKEQQPLKVHKGGRKALHKSKRLSKNIEMDQVIQDSMIYSFDQKNQQHKSDLQKSTYSSSEKNLFVQENQKQLIGIMKQHGSHQLIKTSLKGLSTINSKLQLSSPKIKDHQEKHVRFKLPKSHKQQQRPHSKIRNRINSQPSYNL</sequence>
<organism evidence="2 3">
    <name type="scientific">Paramecium octaurelia</name>
    <dbReference type="NCBI Taxonomy" id="43137"/>
    <lineage>
        <taxon>Eukaryota</taxon>
        <taxon>Sar</taxon>
        <taxon>Alveolata</taxon>
        <taxon>Ciliophora</taxon>
        <taxon>Intramacronucleata</taxon>
        <taxon>Oligohymenophorea</taxon>
        <taxon>Peniculida</taxon>
        <taxon>Parameciidae</taxon>
        <taxon>Paramecium</taxon>
    </lineage>
</organism>
<name>A0A8S1T8I3_PAROT</name>
<feature type="region of interest" description="Disordered" evidence="1">
    <location>
        <begin position="1"/>
        <end position="27"/>
    </location>
</feature>
<dbReference type="OrthoDB" id="304936at2759"/>
<feature type="compositionally biased region" description="Polar residues" evidence="1">
    <location>
        <begin position="164"/>
        <end position="173"/>
    </location>
</feature>
<feature type="compositionally biased region" description="Basic residues" evidence="1">
    <location>
        <begin position="146"/>
        <end position="163"/>
    </location>
</feature>
<keyword evidence="3" id="KW-1185">Reference proteome</keyword>
<dbReference type="EMBL" id="CAJJDP010000022">
    <property type="protein sequence ID" value="CAD8149565.1"/>
    <property type="molecule type" value="Genomic_DNA"/>
</dbReference>
<dbReference type="OMA" id="NRINSQP"/>
<gene>
    <name evidence="2" type="ORF">POCTA_138.1.T0220294</name>
</gene>
<accession>A0A8S1T8I3</accession>
<reference evidence="2" key="1">
    <citation type="submission" date="2021-01" db="EMBL/GenBank/DDBJ databases">
        <authorList>
            <consortium name="Genoscope - CEA"/>
            <person name="William W."/>
        </authorList>
    </citation>
    <scope>NUCLEOTIDE SEQUENCE</scope>
</reference>
<evidence type="ECO:0000313" key="3">
    <source>
        <dbReference type="Proteomes" id="UP000683925"/>
    </source>
</evidence>
<proteinExistence type="predicted"/>
<protein>
    <submittedName>
        <fullName evidence="2">Uncharacterized protein</fullName>
    </submittedName>
</protein>
<comment type="caution">
    <text evidence="2">The sequence shown here is derived from an EMBL/GenBank/DDBJ whole genome shotgun (WGS) entry which is preliminary data.</text>
</comment>
<evidence type="ECO:0000313" key="2">
    <source>
        <dbReference type="EMBL" id="CAD8149565.1"/>
    </source>
</evidence>
<dbReference type="AlphaFoldDB" id="A0A8S1T8I3"/>